<evidence type="ECO:0000313" key="2">
    <source>
        <dbReference type="EMBL" id="KJU83064.1"/>
    </source>
</evidence>
<feature type="transmembrane region" description="Helical" evidence="1">
    <location>
        <begin position="40"/>
        <end position="67"/>
    </location>
</feature>
<keyword evidence="3" id="KW-1185">Reference proteome</keyword>
<gene>
    <name evidence="2" type="ORF">MBAV_004743</name>
</gene>
<accession>A0A0F3GM58</accession>
<sequence>MFGGVPVIVPNHGSCVTLYDKLLLPVSLPLIANATGVPDIVIVVIGSAAILFTIWTRGLVGVISAALGKCTSA</sequence>
<reference evidence="2 3" key="1">
    <citation type="submission" date="2015-02" db="EMBL/GenBank/DDBJ databases">
        <title>Single-cell genomics of uncultivated deep-branching MTB reveals a conserved set of magnetosome genes.</title>
        <authorList>
            <person name="Kolinko S."/>
            <person name="Richter M."/>
            <person name="Glockner F.O."/>
            <person name="Brachmann A."/>
            <person name="Schuler D."/>
        </authorList>
    </citation>
    <scope>NUCLEOTIDE SEQUENCE [LARGE SCALE GENOMIC DNA]</scope>
    <source>
        <strain evidence="2">TM-1</strain>
    </source>
</reference>
<comment type="caution">
    <text evidence="2">The sequence shown here is derived from an EMBL/GenBank/DDBJ whole genome shotgun (WGS) entry which is preliminary data.</text>
</comment>
<keyword evidence="1" id="KW-0472">Membrane</keyword>
<dbReference type="Proteomes" id="UP000033423">
    <property type="component" value="Unassembled WGS sequence"/>
</dbReference>
<dbReference type="AlphaFoldDB" id="A0A0F3GM58"/>
<dbReference type="EMBL" id="LACI01002059">
    <property type="protein sequence ID" value="KJU83064.1"/>
    <property type="molecule type" value="Genomic_DNA"/>
</dbReference>
<protein>
    <submittedName>
        <fullName evidence="2">Uncharacterized protein</fullName>
    </submittedName>
</protein>
<evidence type="ECO:0000256" key="1">
    <source>
        <dbReference type="SAM" id="Phobius"/>
    </source>
</evidence>
<evidence type="ECO:0000313" key="3">
    <source>
        <dbReference type="Proteomes" id="UP000033423"/>
    </source>
</evidence>
<proteinExistence type="predicted"/>
<name>A0A0F3GM58_9BACT</name>
<keyword evidence="1" id="KW-1133">Transmembrane helix</keyword>
<keyword evidence="1" id="KW-0812">Transmembrane</keyword>
<organism evidence="2 3">
    <name type="scientific">Candidatus Magnetobacterium bavaricum</name>
    <dbReference type="NCBI Taxonomy" id="29290"/>
    <lineage>
        <taxon>Bacteria</taxon>
        <taxon>Pseudomonadati</taxon>
        <taxon>Nitrospirota</taxon>
        <taxon>Thermodesulfovibrionia</taxon>
        <taxon>Thermodesulfovibrionales</taxon>
        <taxon>Candidatus Magnetobacteriaceae</taxon>
        <taxon>Candidatus Magnetobacterium</taxon>
    </lineage>
</organism>